<proteinExistence type="predicted"/>
<dbReference type="InterPro" id="IPR006944">
    <property type="entry name" value="Phage/GTA_portal"/>
</dbReference>
<reference evidence="4" key="1">
    <citation type="submission" date="2020-05" db="EMBL/GenBank/DDBJ databases">
        <authorList>
            <person name="Chiriac C."/>
            <person name="Salcher M."/>
            <person name="Ghai R."/>
            <person name="Kavagutti S V."/>
        </authorList>
    </citation>
    <scope>NUCLEOTIDE SEQUENCE</scope>
</reference>
<keyword evidence="1" id="KW-0118">Viral capsid assembly</keyword>
<evidence type="ECO:0000313" key="4">
    <source>
        <dbReference type="EMBL" id="CAB5218905.1"/>
    </source>
</evidence>
<dbReference type="Gene3D" id="1.20.1270.210">
    <property type="match status" value="1"/>
</dbReference>
<keyword evidence="3" id="KW-0231">Viral genome packaging</keyword>
<dbReference type="NCBIfam" id="TIGR01537">
    <property type="entry name" value="portal_HK97"/>
    <property type="match status" value="1"/>
</dbReference>
<gene>
    <name evidence="4" type="ORF">UFOVP227_9</name>
</gene>
<keyword evidence="2" id="KW-1160">Virus entry into host cell</keyword>
<name>A0A6J7WQA8_9CAUD</name>
<dbReference type="Gene3D" id="3.40.140.120">
    <property type="match status" value="1"/>
</dbReference>
<evidence type="ECO:0000256" key="1">
    <source>
        <dbReference type="ARBA" id="ARBA00022950"/>
    </source>
</evidence>
<dbReference type="EMBL" id="LR798274">
    <property type="protein sequence ID" value="CAB5218905.1"/>
    <property type="molecule type" value="Genomic_DNA"/>
</dbReference>
<evidence type="ECO:0000256" key="3">
    <source>
        <dbReference type="ARBA" id="ARBA00023219"/>
    </source>
</evidence>
<dbReference type="InterPro" id="IPR006427">
    <property type="entry name" value="Portal_HK97"/>
</dbReference>
<keyword evidence="2" id="KW-1162">Viral penetration into host cytoplasm</keyword>
<keyword evidence="2" id="KW-1171">Viral genome ejection through host cell envelope</keyword>
<evidence type="ECO:0000256" key="2">
    <source>
        <dbReference type="ARBA" id="ARBA00023009"/>
    </source>
</evidence>
<organism evidence="4">
    <name type="scientific">uncultured Caudovirales phage</name>
    <dbReference type="NCBI Taxonomy" id="2100421"/>
    <lineage>
        <taxon>Viruses</taxon>
        <taxon>Duplodnaviria</taxon>
        <taxon>Heunggongvirae</taxon>
        <taxon>Uroviricota</taxon>
        <taxon>Caudoviricetes</taxon>
        <taxon>Peduoviridae</taxon>
        <taxon>Maltschvirus</taxon>
        <taxon>Maltschvirus maltsch</taxon>
    </lineage>
</organism>
<dbReference type="Pfam" id="PF04860">
    <property type="entry name" value="Phage_portal"/>
    <property type="match status" value="1"/>
</dbReference>
<dbReference type="Gene3D" id="3.30.1120.70">
    <property type="match status" value="1"/>
</dbReference>
<accession>A0A6J7WQA8</accession>
<protein>
    <submittedName>
        <fullName evidence="4">Portal_HK97, phage portal protein, HK97 family</fullName>
    </submittedName>
</protein>
<keyword evidence="1" id="KW-1188">Viral release from host cell</keyword>
<sequence>MLNRLLQTSRHERAAYVDAYGHIARIGNYVDAGVPVDTETTLSVPAIWRGVTMIADTVGTMSLDAYRNDVKLEPTPRLLERPNPLETRVETISAMAAAILLHGNYVAILGEPGPSGYPESIYPVNPERVQIKLEAGEKVFYIENRRYSSDQIFHIKGFSMPGDFAGVGIIAAQRQGIGAAIAVMKYAAKYFAGGAMPSYAIKSSNPDLQEIEAQQLKQMWSQQYGGTSREPVVLNASTDIEPLTANANDSQLVEARGAATTDSANIVGVPGEALGAPNSSRTYSNIESRQLDFLRTSIMPITHRIEATFTDYLPRGQEAEFDYDSLLRADTLTRYQAHKIALESGFLTKDEVRELEGLPPLGTPLETMPEELTL</sequence>